<dbReference type="GO" id="GO:0004190">
    <property type="term" value="F:aspartic-type endopeptidase activity"/>
    <property type="evidence" value="ECO:0007669"/>
    <property type="project" value="InterPro"/>
</dbReference>
<dbReference type="Pfam" id="PF14541">
    <property type="entry name" value="TAXi_C"/>
    <property type="match status" value="1"/>
</dbReference>
<evidence type="ECO:0000259" key="2">
    <source>
        <dbReference type="Pfam" id="PF14541"/>
    </source>
</evidence>
<organism evidence="4 5">
    <name type="scientific">Lithocarpus litseifolius</name>
    <dbReference type="NCBI Taxonomy" id="425828"/>
    <lineage>
        <taxon>Eukaryota</taxon>
        <taxon>Viridiplantae</taxon>
        <taxon>Streptophyta</taxon>
        <taxon>Embryophyta</taxon>
        <taxon>Tracheophyta</taxon>
        <taxon>Spermatophyta</taxon>
        <taxon>Magnoliopsida</taxon>
        <taxon>eudicotyledons</taxon>
        <taxon>Gunneridae</taxon>
        <taxon>Pentapetalae</taxon>
        <taxon>rosids</taxon>
        <taxon>fabids</taxon>
        <taxon>Fagales</taxon>
        <taxon>Fagaceae</taxon>
        <taxon>Lithocarpus</taxon>
    </lineage>
</organism>
<comment type="similarity">
    <text evidence="1">Belongs to the peptidase A1 family.</text>
</comment>
<dbReference type="Gene3D" id="2.40.70.10">
    <property type="entry name" value="Acid Proteases"/>
    <property type="match status" value="2"/>
</dbReference>
<dbReference type="Proteomes" id="UP001459277">
    <property type="component" value="Unassembled WGS sequence"/>
</dbReference>
<dbReference type="PANTHER" id="PTHR13683:SF265">
    <property type="entry name" value="PROTEIN ASPARTIC PROTEASE IN GUARD CELL 2"/>
    <property type="match status" value="1"/>
</dbReference>
<proteinExistence type="inferred from homology"/>
<keyword evidence="5" id="KW-1185">Reference proteome</keyword>
<evidence type="ECO:0000313" key="4">
    <source>
        <dbReference type="EMBL" id="KAL0000300.1"/>
    </source>
</evidence>
<dbReference type="InterPro" id="IPR032861">
    <property type="entry name" value="TAXi_N"/>
</dbReference>
<reference evidence="4 5" key="1">
    <citation type="submission" date="2024-01" db="EMBL/GenBank/DDBJ databases">
        <title>A telomere-to-telomere, gap-free genome of sweet tea (Lithocarpus litseifolius).</title>
        <authorList>
            <person name="Zhou J."/>
        </authorList>
    </citation>
    <scope>NUCLEOTIDE SEQUENCE [LARGE SCALE GENOMIC DNA]</scope>
    <source>
        <strain evidence="4">Zhou-2022a</strain>
        <tissue evidence="4">Leaf</tissue>
    </source>
</reference>
<dbReference type="SUPFAM" id="SSF50630">
    <property type="entry name" value="Acid proteases"/>
    <property type="match status" value="1"/>
</dbReference>
<name>A0AAW2CQ04_9ROSI</name>
<evidence type="ECO:0000259" key="3">
    <source>
        <dbReference type="Pfam" id="PF14543"/>
    </source>
</evidence>
<dbReference type="AlphaFoldDB" id="A0AAW2CQ04"/>
<dbReference type="InterPro" id="IPR032799">
    <property type="entry name" value="TAXi_C"/>
</dbReference>
<evidence type="ECO:0008006" key="6">
    <source>
        <dbReference type="Google" id="ProtNLM"/>
    </source>
</evidence>
<gene>
    <name evidence="4" type="ORF">SO802_019902</name>
</gene>
<dbReference type="InterPro" id="IPR001461">
    <property type="entry name" value="Aspartic_peptidase_A1"/>
</dbReference>
<protein>
    <recommendedName>
        <fullName evidence="6">Peptidase A1 domain-containing protein</fullName>
    </recommendedName>
</protein>
<dbReference type="GO" id="GO:0006508">
    <property type="term" value="P:proteolysis"/>
    <property type="evidence" value="ECO:0007669"/>
    <property type="project" value="InterPro"/>
</dbReference>
<evidence type="ECO:0000313" key="5">
    <source>
        <dbReference type="Proteomes" id="UP001459277"/>
    </source>
</evidence>
<accession>A0AAW2CQ04</accession>
<sequence>MPEKVDKEPIENMVIIQDLESHLNKHIPLHELNELANNGVYFNMGCEKQDKVRKTRIGKLRTWTRIPEFNLPSVKRSDTTLPPYLELVVIEPLIFFYLFHELLHVFEGCVRGGGCLGSPHPLQRTPQPTPPRSSCYIERERNGNYSHWFQQRMKRDTKRVVYLMNRMEQVDFVGEVVSGVNEGVACDKLNGKQDCDHEGSCSYRAPYANGAEFKGTLVFETVVFGDIRILNMAIGCGYTNKGTFGHQARIMGLGVGPLSLVYEIPVGGFFSYFFPIRDSQHKEPKFYYVWMIGLGVRGIRLPISEDIFHLTESGDGGVIMDSGTTVSRFPKVAYEAFCDAFIAQTMDIPRAPGVDLFDTCFSLPNTTAMSLVSFHFWSDIGEVSLVIPPRNFLVAVDNMGTACFAFAPSPASFSIIGNI</sequence>
<dbReference type="InterPro" id="IPR021109">
    <property type="entry name" value="Peptidase_aspartic_dom_sf"/>
</dbReference>
<dbReference type="EMBL" id="JAZDWU010000006">
    <property type="protein sequence ID" value="KAL0000300.1"/>
    <property type="molecule type" value="Genomic_DNA"/>
</dbReference>
<feature type="domain" description="Xylanase inhibitor C-terminal" evidence="2">
    <location>
        <begin position="287"/>
        <end position="418"/>
    </location>
</feature>
<comment type="caution">
    <text evidence="4">The sequence shown here is derived from an EMBL/GenBank/DDBJ whole genome shotgun (WGS) entry which is preliminary data.</text>
</comment>
<evidence type="ECO:0000256" key="1">
    <source>
        <dbReference type="ARBA" id="ARBA00007447"/>
    </source>
</evidence>
<dbReference type="Pfam" id="PF14543">
    <property type="entry name" value="TAXi_N"/>
    <property type="match status" value="1"/>
</dbReference>
<feature type="domain" description="Xylanase inhibitor N-terminal" evidence="3">
    <location>
        <begin position="185"/>
        <end position="277"/>
    </location>
</feature>
<dbReference type="PANTHER" id="PTHR13683">
    <property type="entry name" value="ASPARTYL PROTEASES"/>
    <property type="match status" value="1"/>
</dbReference>